<comment type="caution">
    <text evidence="3">The sequence shown here is derived from an EMBL/GenBank/DDBJ whole genome shotgun (WGS) entry which is preliminary data.</text>
</comment>
<dbReference type="SUPFAM" id="SSF56112">
    <property type="entry name" value="Protein kinase-like (PK-like)"/>
    <property type="match status" value="1"/>
</dbReference>
<dbReference type="AlphaFoldDB" id="A0A839E087"/>
<dbReference type="Gene3D" id="3.90.1200.10">
    <property type="match status" value="1"/>
</dbReference>
<evidence type="ECO:0000313" key="3">
    <source>
        <dbReference type="EMBL" id="MBA8827612.1"/>
    </source>
</evidence>
<evidence type="ECO:0000313" key="4">
    <source>
        <dbReference type="Proteomes" id="UP000569329"/>
    </source>
</evidence>
<feature type="domain" description="Aminoglycoside phosphotransferase" evidence="2">
    <location>
        <begin position="62"/>
        <end position="263"/>
    </location>
</feature>
<keyword evidence="3" id="KW-0418">Kinase</keyword>
<feature type="region of interest" description="Disordered" evidence="1">
    <location>
        <begin position="1"/>
        <end position="26"/>
    </location>
</feature>
<reference evidence="3 4" key="1">
    <citation type="submission" date="2020-07" db="EMBL/GenBank/DDBJ databases">
        <title>Sequencing the genomes of 1000 actinobacteria strains.</title>
        <authorList>
            <person name="Klenk H.-P."/>
        </authorList>
    </citation>
    <scope>NUCLEOTIDE SEQUENCE [LARGE SCALE GENOMIC DNA]</scope>
    <source>
        <strain evidence="3 4">DSM 45975</strain>
    </source>
</reference>
<dbReference type="GO" id="GO:0016301">
    <property type="term" value="F:kinase activity"/>
    <property type="evidence" value="ECO:0007669"/>
    <property type="project" value="UniProtKB-KW"/>
</dbReference>
<dbReference type="InterPro" id="IPR002575">
    <property type="entry name" value="Aminoglycoside_PTrfase"/>
</dbReference>
<protein>
    <submittedName>
        <fullName evidence="3">Aminoglycoside phosphotransferase (APT) family kinase protein</fullName>
    </submittedName>
</protein>
<keyword evidence="4" id="KW-1185">Reference proteome</keyword>
<organism evidence="3 4">
    <name type="scientific">Halosaccharopolyspora lacisalsi</name>
    <dbReference type="NCBI Taxonomy" id="1000566"/>
    <lineage>
        <taxon>Bacteria</taxon>
        <taxon>Bacillati</taxon>
        <taxon>Actinomycetota</taxon>
        <taxon>Actinomycetes</taxon>
        <taxon>Pseudonocardiales</taxon>
        <taxon>Pseudonocardiaceae</taxon>
        <taxon>Halosaccharopolyspora</taxon>
    </lineage>
</organism>
<name>A0A839E087_9PSEU</name>
<dbReference type="Pfam" id="PF01636">
    <property type="entry name" value="APH"/>
    <property type="match status" value="1"/>
</dbReference>
<dbReference type="EMBL" id="JACGWZ010000008">
    <property type="protein sequence ID" value="MBA8827612.1"/>
    <property type="molecule type" value="Genomic_DNA"/>
</dbReference>
<keyword evidence="3" id="KW-0808">Transferase</keyword>
<dbReference type="Proteomes" id="UP000569329">
    <property type="component" value="Unassembled WGS sequence"/>
</dbReference>
<accession>A0A839E087</accession>
<evidence type="ECO:0000256" key="1">
    <source>
        <dbReference type="SAM" id="MobiDB-lite"/>
    </source>
</evidence>
<dbReference type="RefSeq" id="WP_182546757.1">
    <property type="nucleotide sequence ID" value="NZ_JACGWZ010000008.1"/>
</dbReference>
<gene>
    <name evidence="3" type="ORF">FHX42_005008</name>
</gene>
<sequence>MAARVTLRRSAPPGETASRTGDGEGRYTRPKLAVALTQVCTAAGLDSRGARLLRFVNNGVFLLREQPVVVRIVLAPSFSYRAERVVETARWLARHEVPAVRLLEDVEQPVRVGEHLATLWHAVPDAGREPTAADLGELLRQVHELPLPPGLPDWQPMAEIRRRLRDAEVLDPGDREFLERRCAEVERRLTELTFPLPRSAVHGDAHLGNLIGGPHGPVLCDLDSLCAGPPEWDLTPMAVGRCRLGHPPERYEQLAGAYGFDITTWSGFEVLRELRELKITVSVLPILRSNPVLSEELHHRLSSMRRGDRETQWSPYQ</sequence>
<proteinExistence type="predicted"/>
<evidence type="ECO:0000259" key="2">
    <source>
        <dbReference type="Pfam" id="PF01636"/>
    </source>
</evidence>
<dbReference type="InterPro" id="IPR011009">
    <property type="entry name" value="Kinase-like_dom_sf"/>
</dbReference>